<evidence type="ECO:0000313" key="2">
    <source>
        <dbReference type="Proteomes" id="UP001250932"/>
    </source>
</evidence>
<evidence type="ECO:0000313" key="1">
    <source>
        <dbReference type="EMBL" id="MDT7044194.1"/>
    </source>
</evidence>
<protein>
    <submittedName>
        <fullName evidence="1">Uncharacterized protein</fullName>
    </submittedName>
</protein>
<gene>
    <name evidence="1" type="ORF">PPG34_17720</name>
</gene>
<dbReference type="Gene3D" id="2.60.40.10">
    <property type="entry name" value="Immunoglobulins"/>
    <property type="match status" value="1"/>
</dbReference>
<keyword evidence="2" id="KW-1185">Reference proteome</keyword>
<sequence length="339" mass="37524">MKKLPAITHIPLVTLCAFMVFPTLSFSFSLVEPKNSSRHFSGEQMPVQLNIGEVAGLTAVHYYLYAEDEDMLEELVEQKLLLVSTSKNNPPYGGIIRVPRSAIGTYRLLAVAQLEAGQVDTEKWAVFDEILIKIDPKAQLNAIDFESEKPLRFGSAAAARVYDQVDFLGKTFALPIIGIFSDGTVRSIRMKDTGTTYTINDERVVTINENGLLRLVGNGSATLTAKNRDQEAQLEIQVKVQDQSNQPPVAQPGQSETVYSSDPVTLNGLASYDPEGGSLQYHWAQVRGSKISLLDPYSRTPKFLAPFVHEQRLFRFKLKVTDTQGSDSNPAYVDIIVLP</sequence>
<dbReference type="Proteomes" id="UP001250932">
    <property type="component" value="Unassembled WGS sequence"/>
</dbReference>
<dbReference type="Gene3D" id="2.60.40.1080">
    <property type="match status" value="1"/>
</dbReference>
<dbReference type="Pfam" id="PF22352">
    <property type="entry name" value="K319L-like_PKD"/>
    <property type="match status" value="1"/>
</dbReference>
<name>A0ABU3KCK7_9BACT</name>
<accession>A0ABU3KCK7</accession>
<dbReference type="InterPro" id="IPR013783">
    <property type="entry name" value="Ig-like_fold"/>
</dbReference>
<dbReference type="EMBL" id="JAQOUE010000002">
    <property type="protein sequence ID" value="MDT7044194.1"/>
    <property type="molecule type" value="Genomic_DNA"/>
</dbReference>
<dbReference type="RefSeq" id="WP_313834779.1">
    <property type="nucleotide sequence ID" value="NZ_JAQOUE010000002.1"/>
</dbReference>
<reference evidence="1 2" key="1">
    <citation type="journal article" date="2023" name="ISME J.">
        <title>Cultivation and genomic characterization of novel and ubiquitous marine nitrite-oxidizing bacteria from the Nitrospirales.</title>
        <authorList>
            <person name="Mueller A.J."/>
            <person name="Daebeler A."/>
            <person name="Herbold C.W."/>
            <person name="Kirkegaard R.H."/>
            <person name="Daims H."/>
        </authorList>
    </citation>
    <scope>NUCLEOTIDE SEQUENCE [LARGE SCALE GENOMIC DNA]</scope>
    <source>
        <strain evidence="1 2">EB</strain>
    </source>
</reference>
<dbReference type="InterPro" id="IPR008964">
    <property type="entry name" value="Invasin/intimin_cell_adhesion"/>
</dbReference>
<proteinExistence type="predicted"/>
<dbReference type="SUPFAM" id="SSF49373">
    <property type="entry name" value="Invasin/intimin cell-adhesion fragments"/>
    <property type="match status" value="1"/>
</dbReference>
<organism evidence="1 2">
    <name type="scientific">Candidatus Nitronereus thalassa</name>
    <dbReference type="NCBI Taxonomy" id="3020898"/>
    <lineage>
        <taxon>Bacteria</taxon>
        <taxon>Pseudomonadati</taxon>
        <taxon>Nitrospirota</taxon>
        <taxon>Nitrospiria</taxon>
        <taxon>Nitrospirales</taxon>
        <taxon>Nitrospiraceae</taxon>
        <taxon>Candidatus Nitronereus</taxon>
    </lineage>
</organism>
<comment type="caution">
    <text evidence="1">The sequence shown here is derived from an EMBL/GenBank/DDBJ whole genome shotgun (WGS) entry which is preliminary data.</text>
</comment>